<dbReference type="Proteomes" id="UP000015106">
    <property type="component" value="Chromosome 5"/>
</dbReference>
<feature type="compositionally biased region" description="Pro residues" evidence="1">
    <location>
        <begin position="66"/>
        <end position="81"/>
    </location>
</feature>
<keyword evidence="3" id="KW-1185">Reference proteome</keyword>
<proteinExistence type="predicted"/>
<reference evidence="3" key="1">
    <citation type="journal article" date="2013" name="Nature">
        <title>Draft genome of the wheat A-genome progenitor Triticum urartu.</title>
        <authorList>
            <person name="Ling H.Q."/>
            <person name="Zhao S."/>
            <person name="Liu D."/>
            <person name="Wang J."/>
            <person name="Sun H."/>
            <person name="Zhang C."/>
            <person name="Fan H."/>
            <person name="Li D."/>
            <person name="Dong L."/>
            <person name="Tao Y."/>
            <person name="Gao C."/>
            <person name="Wu H."/>
            <person name="Li Y."/>
            <person name="Cui Y."/>
            <person name="Guo X."/>
            <person name="Zheng S."/>
            <person name="Wang B."/>
            <person name="Yu K."/>
            <person name="Liang Q."/>
            <person name="Yang W."/>
            <person name="Lou X."/>
            <person name="Chen J."/>
            <person name="Feng M."/>
            <person name="Jian J."/>
            <person name="Zhang X."/>
            <person name="Luo G."/>
            <person name="Jiang Y."/>
            <person name="Liu J."/>
            <person name="Wang Z."/>
            <person name="Sha Y."/>
            <person name="Zhang B."/>
            <person name="Wu H."/>
            <person name="Tang D."/>
            <person name="Shen Q."/>
            <person name="Xue P."/>
            <person name="Zou S."/>
            <person name="Wang X."/>
            <person name="Liu X."/>
            <person name="Wang F."/>
            <person name="Yang Y."/>
            <person name="An X."/>
            <person name="Dong Z."/>
            <person name="Zhang K."/>
            <person name="Zhang X."/>
            <person name="Luo M.C."/>
            <person name="Dvorak J."/>
            <person name="Tong Y."/>
            <person name="Wang J."/>
            <person name="Yang H."/>
            <person name="Li Z."/>
            <person name="Wang D."/>
            <person name="Zhang A."/>
            <person name="Wang J."/>
        </authorList>
    </citation>
    <scope>NUCLEOTIDE SEQUENCE</scope>
    <source>
        <strain evidence="3">cv. G1812</strain>
    </source>
</reference>
<sequence length="129" mass="14390">MIQLCWSTALAGKGSSNLGLPPSPPPRSHASPQPASHPFPPRVRRRTSPPPAAVSSPPTSCHHRPPPAPPHLQLYRPPPPKLKYRPRNGSVLDTSIEEWSYSKRRNSIGWDKRLCRCGQGKEGRKRWRG</sequence>
<dbReference type="AlphaFoldDB" id="A0A8R7QC15"/>
<name>A0A8R7QC15_TRIUA</name>
<dbReference type="EnsemblPlants" id="TuG1812G0500000763.01.T01">
    <property type="protein sequence ID" value="TuG1812G0500000763.01.T01"/>
    <property type="gene ID" value="TuG1812G0500000763.01"/>
</dbReference>
<evidence type="ECO:0000313" key="2">
    <source>
        <dbReference type="EnsemblPlants" id="TuG1812G0500000763.01.T01"/>
    </source>
</evidence>
<reference evidence="2" key="3">
    <citation type="submission" date="2022-06" db="UniProtKB">
        <authorList>
            <consortium name="EnsemblPlants"/>
        </authorList>
    </citation>
    <scope>IDENTIFICATION</scope>
</reference>
<evidence type="ECO:0000256" key="1">
    <source>
        <dbReference type="SAM" id="MobiDB-lite"/>
    </source>
</evidence>
<feature type="region of interest" description="Disordered" evidence="1">
    <location>
        <begin position="12"/>
        <end position="89"/>
    </location>
</feature>
<organism evidence="2 3">
    <name type="scientific">Triticum urartu</name>
    <name type="common">Red wild einkorn</name>
    <name type="synonym">Crithodium urartu</name>
    <dbReference type="NCBI Taxonomy" id="4572"/>
    <lineage>
        <taxon>Eukaryota</taxon>
        <taxon>Viridiplantae</taxon>
        <taxon>Streptophyta</taxon>
        <taxon>Embryophyta</taxon>
        <taxon>Tracheophyta</taxon>
        <taxon>Spermatophyta</taxon>
        <taxon>Magnoliopsida</taxon>
        <taxon>Liliopsida</taxon>
        <taxon>Poales</taxon>
        <taxon>Poaceae</taxon>
        <taxon>BOP clade</taxon>
        <taxon>Pooideae</taxon>
        <taxon>Triticodae</taxon>
        <taxon>Triticeae</taxon>
        <taxon>Triticinae</taxon>
        <taxon>Triticum</taxon>
    </lineage>
</organism>
<dbReference type="Gramene" id="TuG1812G0500000763.01.T01">
    <property type="protein sequence ID" value="TuG1812G0500000763.01.T01"/>
    <property type="gene ID" value="TuG1812G0500000763.01"/>
</dbReference>
<reference evidence="2" key="2">
    <citation type="submission" date="2018-03" db="EMBL/GenBank/DDBJ databases">
        <title>The Triticum urartu genome reveals the dynamic nature of wheat genome evolution.</title>
        <authorList>
            <person name="Ling H."/>
            <person name="Ma B."/>
            <person name="Shi X."/>
            <person name="Liu H."/>
            <person name="Dong L."/>
            <person name="Sun H."/>
            <person name="Cao Y."/>
            <person name="Gao Q."/>
            <person name="Zheng S."/>
            <person name="Li Y."/>
            <person name="Yu Y."/>
            <person name="Du H."/>
            <person name="Qi M."/>
            <person name="Li Y."/>
            <person name="Yu H."/>
            <person name="Cui Y."/>
            <person name="Wang N."/>
            <person name="Chen C."/>
            <person name="Wu H."/>
            <person name="Zhao Y."/>
            <person name="Zhang J."/>
            <person name="Li Y."/>
            <person name="Zhou W."/>
            <person name="Zhang B."/>
            <person name="Hu W."/>
            <person name="Eijk M."/>
            <person name="Tang J."/>
            <person name="Witsenboer H."/>
            <person name="Zhao S."/>
            <person name="Li Z."/>
            <person name="Zhang A."/>
            <person name="Wang D."/>
            <person name="Liang C."/>
        </authorList>
    </citation>
    <scope>NUCLEOTIDE SEQUENCE [LARGE SCALE GENOMIC DNA]</scope>
    <source>
        <strain evidence="2">cv. G1812</strain>
    </source>
</reference>
<protein>
    <submittedName>
        <fullName evidence="2">Uncharacterized protein</fullName>
    </submittedName>
</protein>
<accession>A0A8R7QC15</accession>
<evidence type="ECO:0000313" key="3">
    <source>
        <dbReference type="Proteomes" id="UP000015106"/>
    </source>
</evidence>